<evidence type="ECO:0000256" key="1">
    <source>
        <dbReference type="ARBA" id="ARBA00004477"/>
    </source>
</evidence>
<dbReference type="GO" id="GO:0070072">
    <property type="term" value="P:vacuolar proton-transporting V-type ATPase complex assembly"/>
    <property type="evidence" value="ECO:0007669"/>
    <property type="project" value="InterPro"/>
</dbReference>
<dbReference type="OrthoDB" id="19981at2759"/>
<protein>
    <submittedName>
        <fullName evidence="7">LAMI_0G04896g1_1</fullName>
    </submittedName>
</protein>
<dbReference type="GO" id="GO:0005789">
    <property type="term" value="C:endoplasmic reticulum membrane"/>
    <property type="evidence" value="ECO:0007669"/>
    <property type="project" value="UniProtKB-SubCell"/>
</dbReference>
<dbReference type="PANTHER" id="PTHR31394">
    <property type="entry name" value="TRANSMEMBRANE PROTEIN 199"/>
    <property type="match status" value="1"/>
</dbReference>
<keyword evidence="8" id="KW-1185">Reference proteome</keyword>
<keyword evidence="4 6" id="KW-1133">Transmembrane helix</keyword>
<keyword evidence="2 6" id="KW-0812">Transmembrane</keyword>
<evidence type="ECO:0000256" key="6">
    <source>
        <dbReference type="SAM" id="Phobius"/>
    </source>
</evidence>
<evidence type="ECO:0000256" key="3">
    <source>
        <dbReference type="ARBA" id="ARBA00022824"/>
    </source>
</evidence>
<keyword evidence="5 6" id="KW-0472">Membrane</keyword>
<feature type="transmembrane region" description="Helical" evidence="6">
    <location>
        <begin position="155"/>
        <end position="177"/>
    </location>
</feature>
<dbReference type="AlphaFoldDB" id="A0A1G4K8L9"/>
<keyword evidence="3" id="KW-0256">Endoplasmic reticulum</keyword>
<organism evidence="7 8">
    <name type="scientific">Lachancea mirantina</name>
    <dbReference type="NCBI Taxonomy" id="1230905"/>
    <lineage>
        <taxon>Eukaryota</taxon>
        <taxon>Fungi</taxon>
        <taxon>Dikarya</taxon>
        <taxon>Ascomycota</taxon>
        <taxon>Saccharomycotina</taxon>
        <taxon>Saccharomycetes</taxon>
        <taxon>Saccharomycetales</taxon>
        <taxon>Saccharomycetaceae</taxon>
        <taxon>Lachancea</taxon>
    </lineage>
</organism>
<gene>
    <name evidence="7" type="ORF">LAMI_0G04896G</name>
</gene>
<dbReference type="InterPro" id="IPR021013">
    <property type="entry name" value="ATPase_Vma12"/>
</dbReference>
<accession>A0A1G4K8L9</accession>
<evidence type="ECO:0000313" key="7">
    <source>
        <dbReference type="EMBL" id="SCV00417.1"/>
    </source>
</evidence>
<sequence length="203" mass="23835">MFEIKLNDKMKQLLKQLNDRKDVEKSLKTGCISMHLMLDLCKSQWSGIELEKVICPLEFQFKEQRQRTSQYTPEFREKMQQLRLVQEEAEYQAMLKRDGFATTTRDKEELTPAQMNKQIREQVTTMVNVLVSVASVVFAAWYWSNSSARMKIHHRILLCLFTGILVLVAEVVVYNSYLQKLEDAKLRERAKKERKEVVKTLAA</sequence>
<dbReference type="Pfam" id="PF11712">
    <property type="entry name" value="Vma12"/>
    <property type="match status" value="1"/>
</dbReference>
<evidence type="ECO:0000313" key="8">
    <source>
        <dbReference type="Proteomes" id="UP000191024"/>
    </source>
</evidence>
<reference evidence="7 8" key="1">
    <citation type="submission" date="2016-03" db="EMBL/GenBank/DDBJ databases">
        <authorList>
            <person name="Devillers H."/>
        </authorList>
    </citation>
    <scope>NUCLEOTIDE SEQUENCE [LARGE SCALE GENOMIC DNA]</scope>
    <source>
        <strain evidence="7">CBS 11717</strain>
    </source>
</reference>
<feature type="transmembrane region" description="Helical" evidence="6">
    <location>
        <begin position="123"/>
        <end position="143"/>
    </location>
</feature>
<evidence type="ECO:0000256" key="4">
    <source>
        <dbReference type="ARBA" id="ARBA00022989"/>
    </source>
</evidence>
<dbReference type="EMBL" id="LT598469">
    <property type="protein sequence ID" value="SCV00417.1"/>
    <property type="molecule type" value="Genomic_DNA"/>
</dbReference>
<name>A0A1G4K8L9_9SACH</name>
<dbReference type="PANTHER" id="PTHR31394:SF1">
    <property type="entry name" value="TRANSMEMBRANE PROTEIN 199"/>
    <property type="match status" value="1"/>
</dbReference>
<evidence type="ECO:0000256" key="2">
    <source>
        <dbReference type="ARBA" id="ARBA00022692"/>
    </source>
</evidence>
<proteinExistence type="predicted"/>
<dbReference type="Proteomes" id="UP000191024">
    <property type="component" value="Chromosome G"/>
</dbReference>
<comment type="subcellular location">
    <subcellularLocation>
        <location evidence="1">Endoplasmic reticulum membrane</location>
        <topology evidence="1">Multi-pass membrane protein</topology>
    </subcellularLocation>
</comment>
<evidence type="ECO:0000256" key="5">
    <source>
        <dbReference type="ARBA" id="ARBA00023136"/>
    </source>
</evidence>